<dbReference type="GO" id="GO:0008047">
    <property type="term" value="F:enzyme activator activity"/>
    <property type="evidence" value="ECO:0007669"/>
    <property type="project" value="TreeGrafter"/>
</dbReference>
<dbReference type="CDD" id="cd18139">
    <property type="entry name" value="HLD_clamp_RarA"/>
    <property type="match status" value="1"/>
</dbReference>
<dbReference type="FunFam" id="1.20.272.10:FF:000001">
    <property type="entry name" value="Putative AAA family ATPase"/>
    <property type="match status" value="1"/>
</dbReference>
<dbReference type="Pfam" id="PF00004">
    <property type="entry name" value="AAA"/>
    <property type="match status" value="1"/>
</dbReference>
<dbReference type="SUPFAM" id="SSF52540">
    <property type="entry name" value="P-loop containing nucleoside triphosphate hydrolases"/>
    <property type="match status" value="1"/>
</dbReference>
<dbReference type="InterPro" id="IPR008921">
    <property type="entry name" value="DNA_pol3_clamp-load_cplx_C"/>
</dbReference>
<protein>
    <submittedName>
        <fullName evidence="7">ATPase WRNIP1-like</fullName>
    </submittedName>
</protein>
<organism evidence="7 8">
    <name type="scientific">Thraustotheca clavata</name>
    <dbReference type="NCBI Taxonomy" id="74557"/>
    <lineage>
        <taxon>Eukaryota</taxon>
        <taxon>Sar</taxon>
        <taxon>Stramenopiles</taxon>
        <taxon>Oomycota</taxon>
        <taxon>Saprolegniomycetes</taxon>
        <taxon>Saprolegniales</taxon>
        <taxon>Achlyaceae</taxon>
        <taxon>Thraustotheca</taxon>
    </lineage>
</organism>
<comment type="caution">
    <text evidence="7">The sequence shown here is derived from an EMBL/GenBank/DDBJ whole genome shotgun (WGS) entry which is preliminary data.</text>
</comment>
<evidence type="ECO:0000256" key="2">
    <source>
        <dbReference type="ARBA" id="ARBA00022705"/>
    </source>
</evidence>
<dbReference type="InterPro" id="IPR051314">
    <property type="entry name" value="AAA_ATPase_RarA/MGS1/WRNIP1"/>
</dbReference>
<proteinExistence type="inferred from homology"/>
<evidence type="ECO:0000313" key="7">
    <source>
        <dbReference type="EMBL" id="OQS03870.1"/>
    </source>
</evidence>
<dbReference type="GO" id="GO:0005634">
    <property type="term" value="C:nucleus"/>
    <property type="evidence" value="ECO:0007669"/>
    <property type="project" value="TreeGrafter"/>
</dbReference>
<keyword evidence="8" id="KW-1185">Reference proteome</keyword>
<keyword evidence="2" id="KW-0235">DNA replication</keyword>
<keyword evidence="3" id="KW-0547">Nucleotide-binding</keyword>
<dbReference type="AlphaFoldDB" id="A0A1W0A1F7"/>
<evidence type="ECO:0000256" key="5">
    <source>
        <dbReference type="SAM" id="MobiDB-lite"/>
    </source>
</evidence>
<dbReference type="FunFam" id="3.40.50.300:FF:000137">
    <property type="entry name" value="Replication-associated recombination protein A"/>
    <property type="match status" value="1"/>
</dbReference>
<feature type="domain" description="AAA+ ATPase" evidence="6">
    <location>
        <begin position="117"/>
        <end position="237"/>
    </location>
</feature>
<dbReference type="STRING" id="74557.A0A1W0A1F7"/>
<dbReference type="InterPro" id="IPR021886">
    <property type="entry name" value="MgsA_C"/>
</dbReference>
<comment type="similarity">
    <text evidence="1">Belongs to the AAA ATPase family. RarA/MGS1/WRNIP1 subfamily.</text>
</comment>
<evidence type="ECO:0000313" key="8">
    <source>
        <dbReference type="Proteomes" id="UP000243217"/>
    </source>
</evidence>
<dbReference type="GO" id="GO:0016887">
    <property type="term" value="F:ATP hydrolysis activity"/>
    <property type="evidence" value="ECO:0007669"/>
    <property type="project" value="InterPro"/>
</dbReference>
<gene>
    <name evidence="7" type="ORF">THRCLA_03851</name>
</gene>
<dbReference type="EMBL" id="JNBS01000743">
    <property type="protein sequence ID" value="OQS03870.1"/>
    <property type="molecule type" value="Genomic_DNA"/>
</dbReference>
<dbReference type="Proteomes" id="UP000243217">
    <property type="component" value="Unassembled WGS sequence"/>
</dbReference>
<dbReference type="InterPro" id="IPR003593">
    <property type="entry name" value="AAA+_ATPase"/>
</dbReference>
<sequence length="517" mass="56400">MDAACPICERHFYTHNIQAHVEECLARSAAPTPVKAIKASSKPSPLSSSNKRSPTPPKQARNGNDSEPSLAKKAKLLAQSNAPMAERLRPKALQDLLGQDELLGPDKPLRCMLESGKIPNMILWGPPGCGKTSLAMVVAQLVQANTRFVSLSATTAKVATVREVFEKAVSEYQLLGRSTVLFVDEIHRFTKLQQDSFLPCVENGTITLIGATTENPSFEINSALLSRCRVFTLNKISTATIKALLQRGIRSGYVLPNGWDPESPPAIDMDDDALEYLAHQCNGDARIALNSLEMAVHGQKKDPASNVIKITEEDVRAGFRRSHALYDRKGDVHYDCISALHKSVRGSDADASLYWLGRMLEGGENPLFIARRLIVIASEDVGLADLHALPIATATFQACHAIGTLYSNSDLCLLGATGMPECEKNLAHCVVYLARAPKSVEAYKAYNNVKAFLANSVGPAPEVPLHLRNAPTPLMKDLGYGKEYKYNPDYEGVVDQTYLPGELIGLPSFFNHVKKPQ</sequence>
<name>A0A1W0A1F7_9STRA</name>
<evidence type="ECO:0000259" key="6">
    <source>
        <dbReference type="SMART" id="SM00382"/>
    </source>
</evidence>
<keyword evidence="4" id="KW-0067">ATP-binding</keyword>
<dbReference type="GO" id="GO:0017116">
    <property type="term" value="F:single-stranded DNA helicase activity"/>
    <property type="evidence" value="ECO:0007669"/>
    <property type="project" value="TreeGrafter"/>
</dbReference>
<dbReference type="GO" id="GO:0006261">
    <property type="term" value="P:DNA-templated DNA replication"/>
    <property type="evidence" value="ECO:0007669"/>
    <property type="project" value="TreeGrafter"/>
</dbReference>
<dbReference type="GO" id="GO:0000731">
    <property type="term" value="P:DNA synthesis involved in DNA repair"/>
    <property type="evidence" value="ECO:0007669"/>
    <property type="project" value="TreeGrafter"/>
</dbReference>
<dbReference type="Gene3D" id="1.20.272.10">
    <property type="match status" value="1"/>
</dbReference>
<evidence type="ECO:0000256" key="3">
    <source>
        <dbReference type="ARBA" id="ARBA00022741"/>
    </source>
</evidence>
<dbReference type="SUPFAM" id="SSF48019">
    <property type="entry name" value="post-AAA+ oligomerization domain-like"/>
    <property type="match status" value="1"/>
</dbReference>
<dbReference type="Gene3D" id="3.40.50.300">
    <property type="entry name" value="P-loop containing nucleotide triphosphate hydrolases"/>
    <property type="match status" value="1"/>
</dbReference>
<feature type="compositionally biased region" description="Low complexity" evidence="5">
    <location>
        <begin position="35"/>
        <end position="53"/>
    </location>
</feature>
<dbReference type="Pfam" id="PF12002">
    <property type="entry name" value="MgsA_C"/>
    <property type="match status" value="1"/>
</dbReference>
<dbReference type="PANTHER" id="PTHR13779">
    <property type="entry name" value="WERNER HELICASE-INTERACTING PROTEIN 1 FAMILY MEMBER"/>
    <property type="match status" value="1"/>
</dbReference>
<dbReference type="InterPro" id="IPR027417">
    <property type="entry name" value="P-loop_NTPase"/>
</dbReference>
<dbReference type="Pfam" id="PF16193">
    <property type="entry name" value="AAA_assoc_2"/>
    <property type="match status" value="1"/>
</dbReference>
<dbReference type="SMART" id="SM00382">
    <property type="entry name" value="AAA"/>
    <property type="match status" value="1"/>
</dbReference>
<dbReference type="GO" id="GO:0005524">
    <property type="term" value="F:ATP binding"/>
    <property type="evidence" value="ECO:0007669"/>
    <property type="project" value="UniProtKB-KW"/>
</dbReference>
<evidence type="ECO:0000256" key="4">
    <source>
        <dbReference type="ARBA" id="ARBA00022840"/>
    </source>
</evidence>
<dbReference type="CDD" id="cd00009">
    <property type="entry name" value="AAA"/>
    <property type="match status" value="1"/>
</dbReference>
<dbReference type="OrthoDB" id="10265467at2759"/>
<dbReference type="Gene3D" id="1.10.3710.10">
    <property type="entry name" value="DNA polymerase III clamp loader subunits, C-terminal domain"/>
    <property type="match status" value="1"/>
</dbReference>
<feature type="region of interest" description="Disordered" evidence="5">
    <location>
        <begin position="35"/>
        <end position="69"/>
    </location>
</feature>
<dbReference type="InterPro" id="IPR032423">
    <property type="entry name" value="AAA_assoc_2"/>
</dbReference>
<dbReference type="GO" id="GO:0003677">
    <property type="term" value="F:DNA binding"/>
    <property type="evidence" value="ECO:0007669"/>
    <property type="project" value="InterPro"/>
</dbReference>
<evidence type="ECO:0000256" key="1">
    <source>
        <dbReference type="ARBA" id="ARBA00008959"/>
    </source>
</evidence>
<reference evidence="7 8" key="1">
    <citation type="journal article" date="2014" name="Genome Biol. Evol.">
        <title>The secreted proteins of Achlya hypogyna and Thraustotheca clavata identify the ancestral oomycete secretome and reveal gene acquisitions by horizontal gene transfer.</title>
        <authorList>
            <person name="Misner I."/>
            <person name="Blouin N."/>
            <person name="Leonard G."/>
            <person name="Richards T.A."/>
            <person name="Lane C.E."/>
        </authorList>
    </citation>
    <scope>NUCLEOTIDE SEQUENCE [LARGE SCALE GENOMIC DNA]</scope>
    <source>
        <strain evidence="7 8">ATCC 34112</strain>
    </source>
</reference>
<dbReference type="PANTHER" id="PTHR13779:SF7">
    <property type="entry name" value="ATPASE WRNIP1"/>
    <property type="match status" value="1"/>
</dbReference>
<dbReference type="InterPro" id="IPR003959">
    <property type="entry name" value="ATPase_AAA_core"/>
</dbReference>
<dbReference type="Gene3D" id="1.10.8.60">
    <property type="match status" value="1"/>
</dbReference>
<accession>A0A1W0A1F7</accession>